<evidence type="ECO:0000313" key="2">
    <source>
        <dbReference type="EMBL" id="ANN66337.1"/>
    </source>
</evidence>
<keyword evidence="3" id="KW-1185">Reference proteome</keyword>
<evidence type="ECO:0000256" key="1">
    <source>
        <dbReference type="SAM" id="MobiDB-lite"/>
    </source>
</evidence>
<dbReference type="RefSeq" id="WP_066347054.1">
    <property type="nucleotide sequence ID" value="NZ_CBCSFJ010000005.1"/>
</dbReference>
<evidence type="ECO:0000313" key="3">
    <source>
        <dbReference type="Proteomes" id="UP000091897"/>
    </source>
</evidence>
<dbReference type="Gene3D" id="2.180.10.10">
    <property type="entry name" value="RHS repeat-associated core"/>
    <property type="match status" value="1"/>
</dbReference>
<name>A0ABN4QZ59_9BORD</name>
<sequence>MAHSPSLRYSGYRHDPLTGGYALGNGYRIYLPALMRFAEPDSDSPFQLGGINAYAYCHGDPVDRSDPSGHITEALEALAEEDRIWLSETWAEEASGHQRPAAAVSGDAETGNMQSLDLSAKDQPVKMRLKHLLLVERKEAHAYIPDEAGERMIALRPVVRRANSRPGPTDLALQPADAKPLGVMFATASSMGGMAPRIDAGPDARPTSRLAWGHIDTHSATPSYSLPHGGVFEAYPPTAATSIWQGGVKAFRQEPADMPQYADERPNPAGDQGSGYSQPTLV</sequence>
<accession>A0ABN4QZ59</accession>
<proteinExistence type="predicted"/>
<dbReference type="EMBL" id="CP016170">
    <property type="protein sequence ID" value="ANN66337.1"/>
    <property type="molecule type" value="Genomic_DNA"/>
</dbReference>
<organism evidence="2 3">
    <name type="scientific">Bordetella bronchialis</name>
    <dbReference type="NCBI Taxonomy" id="463025"/>
    <lineage>
        <taxon>Bacteria</taxon>
        <taxon>Pseudomonadati</taxon>
        <taxon>Pseudomonadota</taxon>
        <taxon>Betaproteobacteria</taxon>
        <taxon>Burkholderiales</taxon>
        <taxon>Alcaligenaceae</taxon>
        <taxon>Bordetella</taxon>
    </lineage>
</organism>
<reference evidence="2 3" key="1">
    <citation type="submission" date="2016-06" db="EMBL/GenBank/DDBJ databases">
        <title>Complete genome sequences of Bordetella bronchialis and Bordetella flabilis.</title>
        <authorList>
            <person name="LiPuma J.J."/>
            <person name="Spilker T."/>
        </authorList>
    </citation>
    <scope>NUCLEOTIDE SEQUENCE [LARGE SCALE GENOMIC DNA]</scope>
    <source>
        <strain evidence="2 3">AU3182</strain>
    </source>
</reference>
<protein>
    <recommendedName>
        <fullName evidence="4">RHS repeat-associated core domain-containing protein</fullName>
    </recommendedName>
</protein>
<gene>
    <name evidence="2" type="ORF">BAU06_08595</name>
</gene>
<dbReference type="InterPro" id="IPR022385">
    <property type="entry name" value="Rhs_assc_core"/>
</dbReference>
<feature type="region of interest" description="Disordered" evidence="1">
    <location>
        <begin position="254"/>
        <end position="282"/>
    </location>
</feature>
<dbReference type="Proteomes" id="UP000091897">
    <property type="component" value="Chromosome"/>
</dbReference>
<evidence type="ECO:0008006" key="4">
    <source>
        <dbReference type="Google" id="ProtNLM"/>
    </source>
</evidence>
<dbReference type="NCBIfam" id="TIGR03696">
    <property type="entry name" value="Rhs_assc_core"/>
    <property type="match status" value="1"/>
</dbReference>
<dbReference type="SUPFAM" id="SSF56399">
    <property type="entry name" value="ADP-ribosylation"/>
    <property type="match status" value="1"/>
</dbReference>